<organism evidence="1 2">
    <name type="scientific">Chelonia mydas</name>
    <name type="common">Green sea-turtle</name>
    <name type="synonym">Chelonia agassizi</name>
    <dbReference type="NCBI Taxonomy" id="8469"/>
    <lineage>
        <taxon>Eukaryota</taxon>
        <taxon>Metazoa</taxon>
        <taxon>Chordata</taxon>
        <taxon>Craniata</taxon>
        <taxon>Vertebrata</taxon>
        <taxon>Euteleostomi</taxon>
        <taxon>Archelosauria</taxon>
        <taxon>Testudinata</taxon>
        <taxon>Testudines</taxon>
        <taxon>Cryptodira</taxon>
        <taxon>Durocryptodira</taxon>
        <taxon>Americhelydia</taxon>
        <taxon>Chelonioidea</taxon>
        <taxon>Cheloniidae</taxon>
        <taxon>Chelonia</taxon>
    </lineage>
</organism>
<evidence type="ECO:0000313" key="2">
    <source>
        <dbReference type="Proteomes" id="UP000031443"/>
    </source>
</evidence>
<name>M7AX23_CHEMY</name>
<dbReference type="Proteomes" id="UP000031443">
    <property type="component" value="Unassembled WGS sequence"/>
</dbReference>
<dbReference type="AlphaFoldDB" id="M7AX23"/>
<proteinExistence type="predicted"/>
<evidence type="ECO:0000313" key="1">
    <source>
        <dbReference type="EMBL" id="EMP30056.1"/>
    </source>
</evidence>
<protein>
    <submittedName>
        <fullName evidence="1">Uncharacterized protein</fullName>
    </submittedName>
</protein>
<accession>M7AX23</accession>
<reference evidence="2" key="1">
    <citation type="journal article" date="2013" name="Nat. Genet.">
        <title>The draft genomes of soft-shell turtle and green sea turtle yield insights into the development and evolution of the turtle-specific body plan.</title>
        <authorList>
            <person name="Wang Z."/>
            <person name="Pascual-Anaya J."/>
            <person name="Zadissa A."/>
            <person name="Li W."/>
            <person name="Niimura Y."/>
            <person name="Huang Z."/>
            <person name="Li C."/>
            <person name="White S."/>
            <person name="Xiong Z."/>
            <person name="Fang D."/>
            <person name="Wang B."/>
            <person name="Ming Y."/>
            <person name="Chen Y."/>
            <person name="Zheng Y."/>
            <person name="Kuraku S."/>
            <person name="Pignatelli M."/>
            <person name="Herrero J."/>
            <person name="Beal K."/>
            <person name="Nozawa M."/>
            <person name="Li Q."/>
            <person name="Wang J."/>
            <person name="Zhang H."/>
            <person name="Yu L."/>
            <person name="Shigenobu S."/>
            <person name="Wang J."/>
            <person name="Liu J."/>
            <person name="Flicek P."/>
            <person name="Searle S."/>
            <person name="Wang J."/>
            <person name="Kuratani S."/>
            <person name="Yin Y."/>
            <person name="Aken B."/>
            <person name="Zhang G."/>
            <person name="Irie N."/>
        </authorList>
    </citation>
    <scope>NUCLEOTIDE SEQUENCE [LARGE SCALE GENOMIC DNA]</scope>
</reference>
<gene>
    <name evidence="1" type="ORF">UY3_12829</name>
</gene>
<dbReference type="EMBL" id="KB552126">
    <property type="protein sequence ID" value="EMP30056.1"/>
    <property type="molecule type" value="Genomic_DNA"/>
</dbReference>
<keyword evidence="2" id="KW-1185">Reference proteome</keyword>
<sequence>MDSMDPNKANVRDHRGNRVVPMEEDTIGSKLDIPSCEIGKVPWRSWSLYWGSLPALIGVVKLSPTISDSLEENEVSVTIGEYKEQKGTGVDQLTLLEKIFWSQMQGVHAHLEWNTRWKSKKRHLDSQWIWRQEIFPSVFFGFLTRVVEGDQCRLVDGARGALRTEAMVLSVESNCCSSAGVSANSIKSPPSSS</sequence>